<dbReference type="InterPro" id="IPR055170">
    <property type="entry name" value="GFO_IDH_MocA-like_dom"/>
</dbReference>
<evidence type="ECO:0000313" key="3">
    <source>
        <dbReference type="EMBL" id="HHQ51178.1"/>
    </source>
</evidence>
<reference evidence="3" key="1">
    <citation type="journal article" date="2020" name="mSystems">
        <title>Genome- and Community-Level Interaction Insights into Carbon Utilization and Element Cycling Functions of Hydrothermarchaeota in Hydrothermal Sediment.</title>
        <authorList>
            <person name="Zhou Z."/>
            <person name="Liu Y."/>
            <person name="Xu W."/>
            <person name="Pan J."/>
            <person name="Luo Z.H."/>
            <person name="Li M."/>
        </authorList>
    </citation>
    <scope>NUCLEOTIDE SEQUENCE [LARGE SCALE GENOMIC DNA]</scope>
    <source>
        <strain evidence="3">SpSt-1105</strain>
    </source>
</reference>
<dbReference type="Pfam" id="PF01408">
    <property type="entry name" value="GFO_IDH_MocA"/>
    <property type="match status" value="1"/>
</dbReference>
<accession>A0A7J3Z8V4</accession>
<dbReference type="AlphaFoldDB" id="A0A7J3Z8V4"/>
<dbReference type="GO" id="GO:0000166">
    <property type="term" value="F:nucleotide binding"/>
    <property type="evidence" value="ECO:0007669"/>
    <property type="project" value="InterPro"/>
</dbReference>
<dbReference type="PANTHER" id="PTHR43377:SF1">
    <property type="entry name" value="BILIVERDIN REDUCTASE A"/>
    <property type="match status" value="1"/>
</dbReference>
<dbReference type="Gene3D" id="3.30.360.10">
    <property type="entry name" value="Dihydrodipicolinate Reductase, domain 2"/>
    <property type="match status" value="1"/>
</dbReference>
<comment type="caution">
    <text evidence="3">The sequence shown here is derived from an EMBL/GenBank/DDBJ whole genome shotgun (WGS) entry which is preliminary data.</text>
</comment>
<dbReference type="InterPro" id="IPR000683">
    <property type="entry name" value="Gfo/Idh/MocA-like_OxRdtase_N"/>
</dbReference>
<gene>
    <name evidence="3" type="ORF">ENM66_07525</name>
</gene>
<dbReference type="PANTHER" id="PTHR43377">
    <property type="entry name" value="BILIVERDIN REDUCTASE A"/>
    <property type="match status" value="1"/>
</dbReference>
<sequence>MIKVGVVGVGNMGFHHARIYSQLAESGLVELVGVADINYERALSVAKTFKTKAFKDYRELLESLDAVSIATPTETHRDIALEFINAGKNVLVEKPIASNVKEALELVKKAEEKHVVLMVGHVERYNPAVVKLREIIRSGLLGKPVTITARRVGPFNPRVAKTSIIVDLAIHDIDVINSLLDSHVLSVYARSRRVHPNSSEDDYGLITLSYENQVDAVVETNRLTPYKMRSLEVVGTKGIAILNYIDQKITIYDEEWVREAIIQREEPLKLELLNFIRVVEGTDKPIVTKKQAIYALLISEAALESSRRNKLVLIRDFIAEKGYEIIM</sequence>
<dbReference type="SUPFAM" id="SSF55347">
    <property type="entry name" value="Glyceraldehyde-3-phosphate dehydrogenase-like, C-terminal domain"/>
    <property type="match status" value="1"/>
</dbReference>
<evidence type="ECO:0000259" key="2">
    <source>
        <dbReference type="Pfam" id="PF22725"/>
    </source>
</evidence>
<feature type="domain" description="Gfo/Idh/MocA-like oxidoreductase N-terminal" evidence="1">
    <location>
        <begin position="2"/>
        <end position="121"/>
    </location>
</feature>
<dbReference type="EMBL" id="DRYQ01000110">
    <property type="protein sequence ID" value="HHQ51178.1"/>
    <property type="molecule type" value="Genomic_DNA"/>
</dbReference>
<dbReference type="InterPro" id="IPR051450">
    <property type="entry name" value="Gfo/Idh/MocA_Oxidoreductases"/>
</dbReference>
<dbReference type="InterPro" id="IPR036291">
    <property type="entry name" value="NAD(P)-bd_dom_sf"/>
</dbReference>
<evidence type="ECO:0000259" key="1">
    <source>
        <dbReference type="Pfam" id="PF01408"/>
    </source>
</evidence>
<organism evidence="3">
    <name type="scientific">Ignisphaera aggregans</name>
    <dbReference type="NCBI Taxonomy" id="334771"/>
    <lineage>
        <taxon>Archaea</taxon>
        <taxon>Thermoproteota</taxon>
        <taxon>Thermoprotei</taxon>
        <taxon>Desulfurococcales</taxon>
        <taxon>Desulfurococcaceae</taxon>
        <taxon>Ignisphaera</taxon>
    </lineage>
</organism>
<feature type="domain" description="GFO/IDH/MocA-like oxidoreductase" evidence="2">
    <location>
        <begin position="130"/>
        <end position="239"/>
    </location>
</feature>
<protein>
    <submittedName>
        <fullName evidence="3">Gfo/Idh/MocA family oxidoreductase</fullName>
    </submittedName>
</protein>
<proteinExistence type="predicted"/>
<dbReference type="SUPFAM" id="SSF51735">
    <property type="entry name" value="NAD(P)-binding Rossmann-fold domains"/>
    <property type="match status" value="1"/>
</dbReference>
<dbReference type="Pfam" id="PF22725">
    <property type="entry name" value="GFO_IDH_MocA_C3"/>
    <property type="match status" value="1"/>
</dbReference>
<dbReference type="Gene3D" id="3.40.50.720">
    <property type="entry name" value="NAD(P)-binding Rossmann-like Domain"/>
    <property type="match status" value="1"/>
</dbReference>
<name>A0A7J3Z8V4_9CREN</name>